<dbReference type="InterPro" id="IPR021784">
    <property type="entry name" value="DUF3349"/>
</dbReference>
<sequence length="99" mass="10811">MGLGDRVSTILAFLRVGYPTCVPAAGYFPLLALLPRRVSDDEVAEIASELATRGRPVDNADIGVEITRSIHEMPSLEDIERVRQRLIAIGGPDTPIRDK</sequence>
<evidence type="ECO:0000313" key="2">
    <source>
        <dbReference type="Proteomes" id="UP000193010"/>
    </source>
</evidence>
<reference evidence="1 2" key="1">
    <citation type="submission" date="2016-01" db="EMBL/GenBank/DDBJ databases">
        <title>The new phylogeny of the genus Mycobacterium.</title>
        <authorList>
            <person name="Tarcisio F."/>
            <person name="Conor M."/>
            <person name="Antonella G."/>
            <person name="Elisabetta G."/>
            <person name="Giulia F.S."/>
            <person name="Sara T."/>
            <person name="Anna F."/>
            <person name="Clotilde B."/>
            <person name="Roberto B."/>
            <person name="Veronica D.S."/>
            <person name="Fabio R."/>
            <person name="Monica P."/>
            <person name="Olivier J."/>
            <person name="Enrico T."/>
            <person name="Nicola S."/>
        </authorList>
    </citation>
    <scope>NUCLEOTIDE SEQUENCE [LARGE SCALE GENOMIC DNA]</scope>
    <source>
        <strain evidence="1 2">DSM 44852</strain>
    </source>
</reference>
<dbReference type="Proteomes" id="UP000193010">
    <property type="component" value="Unassembled WGS sequence"/>
</dbReference>
<accession>A0A1X1TTF2</accession>
<organism evidence="1 2">
    <name type="scientific">Mycobacterium florentinum</name>
    <dbReference type="NCBI Taxonomy" id="292462"/>
    <lineage>
        <taxon>Bacteria</taxon>
        <taxon>Bacillati</taxon>
        <taxon>Actinomycetota</taxon>
        <taxon>Actinomycetes</taxon>
        <taxon>Mycobacteriales</taxon>
        <taxon>Mycobacteriaceae</taxon>
        <taxon>Mycobacterium</taxon>
        <taxon>Mycobacterium simiae complex</taxon>
    </lineage>
</organism>
<gene>
    <name evidence="1" type="ORF">AWC05_04310</name>
</gene>
<protein>
    <recommendedName>
        <fullName evidence="3">DUF3349 domain-containing protein</fullName>
    </recommendedName>
</protein>
<dbReference type="OrthoDB" id="4350726at2"/>
<dbReference type="InterPro" id="IPR044918">
    <property type="entry name" value="DUF3349_helical"/>
</dbReference>
<dbReference type="Pfam" id="PF11829">
    <property type="entry name" value="DUF3349"/>
    <property type="match status" value="1"/>
</dbReference>
<dbReference type="RefSeq" id="WP_085225725.1">
    <property type="nucleotide sequence ID" value="NZ_AP022576.1"/>
</dbReference>
<dbReference type="EMBL" id="LQOV01000034">
    <property type="protein sequence ID" value="ORV47823.1"/>
    <property type="molecule type" value="Genomic_DNA"/>
</dbReference>
<dbReference type="Gene3D" id="1.10.150.430">
    <property type="entry name" value="DUF3349, helical bundle"/>
    <property type="match status" value="1"/>
</dbReference>
<dbReference type="STRING" id="292462.AWC05_04310"/>
<comment type="caution">
    <text evidence="1">The sequence shown here is derived from an EMBL/GenBank/DDBJ whole genome shotgun (WGS) entry which is preliminary data.</text>
</comment>
<dbReference type="AlphaFoldDB" id="A0A1X1TTF2"/>
<name>A0A1X1TTF2_MYCFL</name>
<evidence type="ECO:0008006" key="3">
    <source>
        <dbReference type="Google" id="ProtNLM"/>
    </source>
</evidence>
<evidence type="ECO:0000313" key="1">
    <source>
        <dbReference type="EMBL" id="ORV47823.1"/>
    </source>
</evidence>
<keyword evidence="2" id="KW-1185">Reference proteome</keyword>
<proteinExistence type="predicted"/>